<feature type="compositionally biased region" description="Low complexity" evidence="1">
    <location>
        <begin position="208"/>
        <end position="221"/>
    </location>
</feature>
<protein>
    <submittedName>
        <fullName evidence="2">Uncharacterized protein</fullName>
    </submittedName>
</protein>
<feature type="compositionally biased region" description="Polar residues" evidence="1">
    <location>
        <begin position="230"/>
        <end position="241"/>
    </location>
</feature>
<feature type="compositionally biased region" description="Basic and acidic residues" evidence="1">
    <location>
        <begin position="145"/>
        <end position="155"/>
    </location>
</feature>
<feature type="compositionally biased region" description="Basic residues" evidence="1">
    <location>
        <begin position="242"/>
        <end position="259"/>
    </location>
</feature>
<dbReference type="AlphaFoldDB" id="A0AA38YDU4"/>
<feature type="compositionally biased region" description="Polar residues" evidence="1">
    <location>
        <begin position="157"/>
        <end position="169"/>
    </location>
</feature>
<comment type="caution">
    <text evidence="2">The sequence shown here is derived from an EMBL/GenBank/DDBJ whole genome shotgun (WGS) entry which is preliminary data.</text>
</comment>
<organism evidence="2 3">
    <name type="scientific">Knufia peltigerae</name>
    <dbReference type="NCBI Taxonomy" id="1002370"/>
    <lineage>
        <taxon>Eukaryota</taxon>
        <taxon>Fungi</taxon>
        <taxon>Dikarya</taxon>
        <taxon>Ascomycota</taxon>
        <taxon>Pezizomycotina</taxon>
        <taxon>Eurotiomycetes</taxon>
        <taxon>Chaetothyriomycetidae</taxon>
        <taxon>Chaetothyriales</taxon>
        <taxon>Trichomeriaceae</taxon>
        <taxon>Knufia</taxon>
    </lineage>
</organism>
<accession>A0AA38YDU4</accession>
<gene>
    <name evidence="2" type="ORF">H2204_001072</name>
</gene>
<dbReference type="EMBL" id="JAPDRN010000004">
    <property type="protein sequence ID" value="KAJ9645492.1"/>
    <property type="molecule type" value="Genomic_DNA"/>
</dbReference>
<feature type="compositionally biased region" description="Polar residues" evidence="1">
    <location>
        <begin position="1"/>
        <end position="12"/>
    </location>
</feature>
<evidence type="ECO:0000313" key="3">
    <source>
        <dbReference type="Proteomes" id="UP001172681"/>
    </source>
</evidence>
<feature type="compositionally biased region" description="Basic and acidic residues" evidence="1">
    <location>
        <begin position="297"/>
        <end position="310"/>
    </location>
</feature>
<dbReference type="Proteomes" id="UP001172681">
    <property type="component" value="Unassembled WGS sequence"/>
</dbReference>
<feature type="region of interest" description="Disordered" evidence="1">
    <location>
        <begin position="1"/>
        <end position="40"/>
    </location>
</feature>
<proteinExistence type="predicted"/>
<evidence type="ECO:0000313" key="2">
    <source>
        <dbReference type="EMBL" id="KAJ9645492.1"/>
    </source>
</evidence>
<sequence length="332" mass="35094">MTEIASTPQTGVKSPPAADTMTEPGANENGTADNIPSQETLGATPATLATSANRGKGMSTTRSHVNYKFDPATENEIRDLMQNARNVDKTHHFKSDKDTTKLAHLATNLIQLLNAEYIAKDIIVRAVAYMQGESQVPPHRALTQAHRDRKAERRNTHSGQKPHNITNGDSRVRATSEGIKGALGNSKVESSTSATPHKADVNAKAVDSPSQSSSNGESPGNAIGSEKENTSPASAHVTSNKLPKKSYWKNRREAKKRAVSHNAGVAGHNESGSTNSKAEPKDAATSQATHNGSVVVEAKDTTASKGHPETAVKQGSDAMLQVEKEASAASQA</sequence>
<feature type="region of interest" description="Disordered" evidence="1">
    <location>
        <begin position="134"/>
        <end position="332"/>
    </location>
</feature>
<keyword evidence="3" id="KW-1185">Reference proteome</keyword>
<name>A0AA38YDU4_9EURO</name>
<feature type="compositionally biased region" description="Polar residues" evidence="1">
    <location>
        <begin position="28"/>
        <end position="40"/>
    </location>
</feature>
<reference evidence="2" key="1">
    <citation type="submission" date="2022-10" db="EMBL/GenBank/DDBJ databases">
        <title>Culturing micro-colonial fungi from biological soil crusts in the Mojave desert and describing Neophaeococcomyces mojavensis, and introducing the new genera and species Taxawa tesnikishii.</title>
        <authorList>
            <person name="Kurbessoian T."/>
            <person name="Stajich J.E."/>
        </authorList>
    </citation>
    <scope>NUCLEOTIDE SEQUENCE</scope>
    <source>
        <strain evidence="2">TK_35</strain>
    </source>
</reference>
<evidence type="ECO:0000256" key="1">
    <source>
        <dbReference type="SAM" id="MobiDB-lite"/>
    </source>
</evidence>